<dbReference type="Pfam" id="PF09388">
    <property type="entry name" value="SpoOE-like"/>
    <property type="match status" value="1"/>
</dbReference>
<dbReference type="InterPro" id="IPR037208">
    <property type="entry name" value="Spo0E-like_sf"/>
</dbReference>
<evidence type="ECO:0000313" key="3">
    <source>
        <dbReference type="Proteomes" id="UP000619534"/>
    </source>
</evidence>
<dbReference type="InterPro" id="IPR018540">
    <property type="entry name" value="Spo0E-like"/>
</dbReference>
<evidence type="ECO:0000313" key="2">
    <source>
        <dbReference type="EMBL" id="GGC99928.1"/>
    </source>
</evidence>
<feature type="coiled-coil region" evidence="1">
    <location>
        <begin position="11"/>
        <end position="45"/>
    </location>
</feature>
<protein>
    <recommendedName>
        <fullName evidence="4">Spo0E like sporulation regulatory protein</fullName>
    </recommendedName>
</protein>
<dbReference type="RefSeq" id="WP_085504900.1">
    <property type="nucleotide sequence ID" value="NZ_BMCJ01000007.1"/>
</dbReference>
<evidence type="ECO:0008006" key="4">
    <source>
        <dbReference type="Google" id="ProtNLM"/>
    </source>
</evidence>
<dbReference type="SUPFAM" id="SSF140500">
    <property type="entry name" value="BAS1536-like"/>
    <property type="match status" value="1"/>
</dbReference>
<name>A0ABQ1PND5_9BACI</name>
<sequence length="50" mass="5973">MEQKKLILVEIERCRKEMNDLSKHLDLSSEEVVSISRQLDELLNQFEKAR</sequence>
<gene>
    <name evidence="2" type="ORF">GCM10007216_33330</name>
</gene>
<keyword evidence="3" id="KW-1185">Reference proteome</keyword>
<proteinExistence type="predicted"/>
<comment type="caution">
    <text evidence="2">The sequence shown here is derived from an EMBL/GenBank/DDBJ whole genome shotgun (WGS) entry which is preliminary data.</text>
</comment>
<dbReference type="Proteomes" id="UP000619534">
    <property type="component" value="Unassembled WGS sequence"/>
</dbReference>
<dbReference type="EMBL" id="BMCJ01000007">
    <property type="protein sequence ID" value="GGC99928.1"/>
    <property type="molecule type" value="Genomic_DNA"/>
</dbReference>
<reference evidence="3" key="1">
    <citation type="journal article" date="2019" name="Int. J. Syst. Evol. Microbiol.">
        <title>The Global Catalogue of Microorganisms (GCM) 10K type strain sequencing project: providing services to taxonomists for standard genome sequencing and annotation.</title>
        <authorList>
            <consortium name="The Broad Institute Genomics Platform"/>
            <consortium name="The Broad Institute Genome Sequencing Center for Infectious Disease"/>
            <person name="Wu L."/>
            <person name="Ma J."/>
        </authorList>
    </citation>
    <scope>NUCLEOTIDE SEQUENCE [LARGE SCALE GENOMIC DNA]</scope>
    <source>
        <strain evidence="3">CCM 7282</strain>
    </source>
</reference>
<organism evidence="2 3">
    <name type="scientific">Thalassobacillus devorans</name>
    <dbReference type="NCBI Taxonomy" id="279813"/>
    <lineage>
        <taxon>Bacteria</taxon>
        <taxon>Bacillati</taxon>
        <taxon>Bacillota</taxon>
        <taxon>Bacilli</taxon>
        <taxon>Bacillales</taxon>
        <taxon>Bacillaceae</taxon>
        <taxon>Thalassobacillus</taxon>
    </lineage>
</organism>
<keyword evidence="1" id="KW-0175">Coiled coil</keyword>
<dbReference type="InterPro" id="IPR036638">
    <property type="entry name" value="HLH_DNA-bd_sf"/>
</dbReference>
<evidence type="ECO:0000256" key="1">
    <source>
        <dbReference type="SAM" id="Coils"/>
    </source>
</evidence>
<accession>A0ABQ1PND5</accession>
<dbReference type="Gene3D" id="4.10.280.10">
    <property type="entry name" value="Helix-loop-helix DNA-binding domain"/>
    <property type="match status" value="1"/>
</dbReference>